<evidence type="ECO:0000313" key="2">
    <source>
        <dbReference type="EMBL" id="RRJ20425.1"/>
    </source>
</evidence>
<dbReference type="GO" id="GO:0006265">
    <property type="term" value="P:DNA topological change"/>
    <property type="evidence" value="ECO:0007669"/>
    <property type="project" value="InterPro"/>
</dbReference>
<organism evidence="2 3">
    <name type="scientific">Rheinheimera mesophila</name>
    <dbReference type="NCBI Taxonomy" id="1547515"/>
    <lineage>
        <taxon>Bacteria</taxon>
        <taxon>Pseudomonadati</taxon>
        <taxon>Pseudomonadota</taxon>
        <taxon>Gammaproteobacteria</taxon>
        <taxon>Chromatiales</taxon>
        <taxon>Chromatiaceae</taxon>
        <taxon>Rheinheimera</taxon>
    </lineage>
</organism>
<gene>
    <name evidence="2" type="ORF">EIK76_12965</name>
</gene>
<evidence type="ECO:0000259" key="1">
    <source>
        <dbReference type="Pfam" id="PF01396"/>
    </source>
</evidence>
<evidence type="ECO:0000313" key="3">
    <source>
        <dbReference type="Proteomes" id="UP000276260"/>
    </source>
</evidence>
<dbReference type="InterPro" id="IPR013498">
    <property type="entry name" value="Topo_IA_Znf"/>
</dbReference>
<protein>
    <recommendedName>
        <fullName evidence="1">DNA topoisomerase type IA zn finger domain-containing protein</fullName>
    </recommendedName>
</protein>
<dbReference type="Proteomes" id="UP000276260">
    <property type="component" value="Unassembled WGS sequence"/>
</dbReference>
<dbReference type="OrthoDB" id="6412825at2"/>
<dbReference type="AlphaFoldDB" id="A0A3P3QHA9"/>
<feature type="domain" description="DNA topoisomerase type IA zn finger" evidence="1">
    <location>
        <begin position="16"/>
        <end position="51"/>
    </location>
</feature>
<dbReference type="InterPro" id="IPR000380">
    <property type="entry name" value="Topo_IA"/>
</dbReference>
<dbReference type="GO" id="GO:0005694">
    <property type="term" value="C:chromosome"/>
    <property type="evidence" value="ECO:0007669"/>
    <property type="project" value="InterPro"/>
</dbReference>
<dbReference type="EMBL" id="RRCF01000003">
    <property type="protein sequence ID" value="RRJ20425.1"/>
    <property type="molecule type" value="Genomic_DNA"/>
</dbReference>
<feature type="domain" description="DNA topoisomerase type IA zn finger" evidence="1">
    <location>
        <begin position="64"/>
        <end position="98"/>
    </location>
</feature>
<dbReference type="Gene3D" id="3.30.65.10">
    <property type="entry name" value="Bacterial Topoisomerase I, domain 1"/>
    <property type="match status" value="3"/>
</dbReference>
<proteinExistence type="predicted"/>
<dbReference type="RefSeq" id="WP_046519777.1">
    <property type="nucleotide sequence ID" value="NZ_LAVS01000017.1"/>
</dbReference>
<feature type="domain" description="DNA topoisomerase type IA zn finger" evidence="1">
    <location>
        <begin position="108"/>
        <end position="144"/>
    </location>
</feature>
<dbReference type="PANTHER" id="PTHR42785:SF1">
    <property type="entry name" value="DNA TOPOISOMERASE"/>
    <property type="match status" value="1"/>
</dbReference>
<name>A0A3P3QHA9_9GAMM</name>
<accession>A0A3P3QHA9</accession>
<dbReference type="Pfam" id="PF01396">
    <property type="entry name" value="Zn_ribbon_Top1"/>
    <property type="match status" value="3"/>
</dbReference>
<comment type="caution">
    <text evidence="2">The sequence shown here is derived from an EMBL/GenBank/DDBJ whole genome shotgun (WGS) entry which is preliminary data.</text>
</comment>
<dbReference type="GO" id="GO:0003917">
    <property type="term" value="F:DNA topoisomerase type I (single strand cut, ATP-independent) activity"/>
    <property type="evidence" value="ECO:0007669"/>
    <property type="project" value="InterPro"/>
</dbReference>
<keyword evidence="3" id="KW-1185">Reference proteome</keyword>
<reference evidence="2 3" key="1">
    <citation type="submission" date="2018-11" db="EMBL/GenBank/DDBJ databases">
        <title>Draft genome analysis of Rheinheimera mesophila isolated from an industrial waste site.</title>
        <authorList>
            <person name="Yu Q."/>
            <person name="Qi Y."/>
            <person name="Zhang H."/>
            <person name="Lu Y."/>
            <person name="Pu J."/>
        </authorList>
    </citation>
    <scope>NUCLEOTIDE SEQUENCE [LARGE SCALE GENOMIC DNA]</scope>
    <source>
        <strain evidence="2 3">IITR13</strain>
    </source>
</reference>
<dbReference type="GO" id="GO:0003677">
    <property type="term" value="F:DNA binding"/>
    <property type="evidence" value="ECO:0007669"/>
    <property type="project" value="InterPro"/>
</dbReference>
<sequence length="181" mass="20143">MSQSDDTLFQHEKTAEPCPLCGHALQIKTGKNGPFLGCSNYPACNYLKALHPHENTVVKVLEEQLCPECGNELAVKNGRYGMFIGCSHYPHCHFVVHADEPEPSDLPCPECKKGQLIERTSKYGKTFYGCSRYPDCKYLLNFKPVEGQCQFCNYPLLMEKASASGVKLLCASKKCQKVQGS</sequence>
<dbReference type="SUPFAM" id="SSF57783">
    <property type="entry name" value="Zinc beta-ribbon"/>
    <property type="match status" value="3"/>
</dbReference>
<dbReference type="PANTHER" id="PTHR42785">
    <property type="entry name" value="DNA TOPOISOMERASE, TYPE IA, CORE"/>
    <property type="match status" value="1"/>
</dbReference>